<dbReference type="GO" id="GO:0045324">
    <property type="term" value="P:late endosome to vacuole transport"/>
    <property type="evidence" value="ECO:0007669"/>
    <property type="project" value="InterPro"/>
</dbReference>
<sequence length="148" mass="16472">MDVFSGRCVIAELFLEGAPSSTPSQLFKYREGELSGDGTLGAIADEGVEMIKQMINLDPSLHTAYLRHGISHSARARVCPPRMLLLFLGRLMCPQSTIRPPLPLLFLSAPTALRRSLFDGNRCTFNRTINLFSVHHETHICICSCGWR</sequence>
<dbReference type="STRING" id="436010.A0A166QWZ7"/>
<dbReference type="PANTHER" id="PTHR17583:SF0">
    <property type="entry name" value="PHOSPHOINOSITIDE 3-KINASE REGULATORY SUBUNIT 4"/>
    <property type="match status" value="1"/>
</dbReference>
<gene>
    <name evidence="1" type="ORF">FIBSPDRAFT_853239</name>
</gene>
<evidence type="ECO:0008006" key="3">
    <source>
        <dbReference type="Google" id="ProtNLM"/>
    </source>
</evidence>
<dbReference type="PANTHER" id="PTHR17583">
    <property type="entry name" value="PHOSPHOINOSITIDE 3-KINASE REGULATORY SUBUNIT 4"/>
    <property type="match status" value="1"/>
</dbReference>
<dbReference type="GO" id="GO:0006623">
    <property type="term" value="P:protein targeting to vacuole"/>
    <property type="evidence" value="ECO:0007669"/>
    <property type="project" value="TreeGrafter"/>
</dbReference>
<dbReference type="GO" id="GO:0071561">
    <property type="term" value="C:nucleus-vacuole junction"/>
    <property type="evidence" value="ECO:0007669"/>
    <property type="project" value="TreeGrafter"/>
</dbReference>
<dbReference type="OrthoDB" id="242910at2759"/>
<name>A0A166QWZ7_9AGAM</name>
<keyword evidence="2" id="KW-1185">Reference proteome</keyword>
<dbReference type="AlphaFoldDB" id="A0A166QWZ7"/>
<dbReference type="GO" id="GO:0016236">
    <property type="term" value="P:macroautophagy"/>
    <property type="evidence" value="ECO:0007669"/>
    <property type="project" value="InterPro"/>
</dbReference>
<proteinExistence type="predicted"/>
<dbReference type="InterPro" id="IPR045162">
    <property type="entry name" value="Vps15-like"/>
</dbReference>
<protein>
    <recommendedName>
        <fullName evidence="3">Protein kinase domain-containing protein</fullName>
    </recommendedName>
</protein>
<dbReference type="Proteomes" id="UP000076532">
    <property type="component" value="Unassembled WGS sequence"/>
</dbReference>
<dbReference type="GO" id="GO:0034272">
    <property type="term" value="C:phosphatidylinositol 3-kinase complex, class III, type II"/>
    <property type="evidence" value="ECO:0007669"/>
    <property type="project" value="TreeGrafter"/>
</dbReference>
<accession>A0A166QWZ7</accession>
<dbReference type="GO" id="GO:0005770">
    <property type="term" value="C:late endosome"/>
    <property type="evidence" value="ECO:0007669"/>
    <property type="project" value="TreeGrafter"/>
</dbReference>
<dbReference type="GO" id="GO:0004674">
    <property type="term" value="F:protein serine/threonine kinase activity"/>
    <property type="evidence" value="ECO:0007669"/>
    <property type="project" value="InterPro"/>
</dbReference>
<organism evidence="1 2">
    <name type="scientific">Athelia psychrophila</name>
    <dbReference type="NCBI Taxonomy" id="1759441"/>
    <lineage>
        <taxon>Eukaryota</taxon>
        <taxon>Fungi</taxon>
        <taxon>Dikarya</taxon>
        <taxon>Basidiomycota</taxon>
        <taxon>Agaricomycotina</taxon>
        <taxon>Agaricomycetes</taxon>
        <taxon>Agaricomycetidae</taxon>
        <taxon>Atheliales</taxon>
        <taxon>Atheliaceae</taxon>
        <taxon>Athelia</taxon>
    </lineage>
</organism>
<evidence type="ECO:0000313" key="1">
    <source>
        <dbReference type="EMBL" id="KZP27650.1"/>
    </source>
</evidence>
<reference evidence="1 2" key="1">
    <citation type="journal article" date="2016" name="Mol. Biol. Evol.">
        <title>Comparative Genomics of Early-Diverging Mushroom-Forming Fungi Provides Insights into the Origins of Lignocellulose Decay Capabilities.</title>
        <authorList>
            <person name="Nagy L.G."/>
            <person name="Riley R."/>
            <person name="Tritt A."/>
            <person name="Adam C."/>
            <person name="Daum C."/>
            <person name="Floudas D."/>
            <person name="Sun H."/>
            <person name="Yadav J.S."/>
            <person name="Pangilinan J."/>
            <person name="Larsson K.H."/>
            <person name="Matsuura K."/>
            <person name="Barry K."/>
            <person name="Labutti K."/>
            <person name="Kuo R."/>
            <person name="Ohm R.A."/>
            <person name="Bhattacharya S.S."/>
            <person name="Shirouzu T."/>
            <person name="Yoshinaga Y."/>
            <person name="Martin F.M."/>
            <person name="Grigoriev I.V."/>
            <person name="Hibbett D.S."/>
        </authorList>
    </citation>
    <scope>NUCLEOTIDE SEQUENCE [LARGE SCALE GENOMIC DNA]</scope>
    <source>
        <strain evidence="1 2">CBS 109695</strain>
    </source>
</reference>
<evidence type="ECO:0000313" key="2">
    <source>
        <dbReference type="Proteomes" id="UP000076532"/>
    </source>
</evidence>
<dbReference type="GO" id="GO:0034271">
    <property type="term" value="C:phosphatidylinositol 3-kinase complex, class III, type I"/>
    <property type="evidence" value="ECO:0007669"/>
    <property type="project" value="TreeGrafter"/>
</dbReference>
<dbReference type="EMBL" id="KV417507">
    <property type="protein sequence ID" value="KZP27650.1"/>
    <property type="molecule type" value="Genomic_DNA"/>
</dbReference>